<keyword evidence="10" id="KW-0472">Membrane</keyword>
<dbReference type="EMBL" id="SEYY01023782">
    <property type="protein sequence ID" value="KAB7494601.1"/>
    <property type="molecule type" value="Genomic_DNA"/>
</dbReference>
<dbReference type="Pfam" id="PF04811">
    <property type="entry name" value="Sec23_trunk"/>
    <property type="match status" value="1"/>
</dbReference>
<dbReference type="Pfam" id="PF04810">
    <property type="entry name" value="zf-Sec23_Sec24"/>
    <property type="match status" value="1"/>
</dbReference>
<keyword evidence="6" id="KW-0256">Endoplasmic reticulum</keyword>
<dbReference type="GO" id="GO:0000149">
    <property type="term" value="F:SNARE binding"/>
    <property type="evidence" value="ECO:0007669"/>
    <property type="project" value="TreeGrafter"/>
</dbReference>
<keyword evidence="9" id="KW-0333">Golgi apparatus</keyword>
<dbReference type="InterPro" id="IPR036175">
    <property type="entry name" value="Sec23/24_helical_dom_sf"/>
</dbReference>
<keyword evidence="7" id="KW-0931">ER-Golgi transport</keyword>
<sequence length="923" mass="101421">MPPRGISAPSMGISPSLPKASPLVGPPPLSVGTTTPAVSPVSQINSSSVRPPPTSVGFQLHSRPTSYVRPPQSPLGTSVSSTSYSSGISPSIQSAHPQMSFQNSPGGPPTGVMLPNSSTFNPPVSVGPPPTSKHSSSSSLSGNYSPYVTQQQPLSQTNVHQVSRQFGGMSVTKDGWNKGWGTATCDLLQQKCVVPPHGVEPLSPVLAQEYLPNCSPDLFRCTLTKIPETQSVLQKSRMPFGILIHPFKDLEHLAVVSCNTIVRCRSCRTYINPFVVFKGDRRWECNLCFRVNEIPDEFLFDPLSRTYGDPSRRPEVREATIEFIAPQEYMLRPPQPAAYVYVLDVSRQAVETGYLKIVCETLLAYLDKIPGDRRTLIGFITYSATIQFYLMGEGLKNVQLIEVGEINDMFVPSPEDLLVNLDESRSLVEDLLDSLPETHANTVHTQTALGAALTAAYKLISPIGGRITVMSVTLPTLGPGALKPREDPNQRSAKDISHLGPATDFYKKFALDCSGQQIAVDLFTLNSQYIDLATLSGMSKFSGGCIYHFPGFHSERNSPSVLPFRSCFIRYLTRKIGFEAVMRIRATRGLAITNFHGNFFVRSTDLLSLPNVNPDSGFGMQVNLEEPLHNIRQACFQAALLYTSRERRIRVHTLCLPVTPNIHEVLNGGDQQAIVGLLAKMAVDKCLSAQMSDAREALVNACCDALSAYKASLSSYSGLPAPPTLQMMPLYILGLLKSVALRHGLSTKLDDRVFAMCELKSLPLCHLIQTIYPDLYPIHNLSEKGAINIEDMVVPQPGRLHLSAEYIDRNGAYLLDAGCVIYVYIRGGISPQWVNDVIGVPSFAAIPQPLYEESLPFVDNATSELARNFVVYLQKNKPFPVPVQIIREDNPSRVLFINYLVDDRSEGARSYVEFLQFVKSQVK</sequence>
<dbReference type="SUPFAM" id="SSF82754">
    <property type="entry name" value="C-terminal, gelsolin-like domain of Sec23/24"/>
    <property type="match status" value="1"/>
</dbReference>
<feature type="domain" description="Zinc finger Sec23/Sec24-type" evidence="13">
    <location>
        <begin position="261"/>
        <end position="298"/>
    </location>
</feature>
<reference evidence="17 18" key="1">
    <citation type="journal article" date="2019" name="PLoS Biol.">
        <title>Sex chromosomes control vertical transmission of feminizing Wolbachia symbionts in an isopod.</title>
        <authorList>
            <person name="Becking T."/>
            <person name="Chebbi M.A."/>
            <person name="Giraud I."/>
            <person name="Moumen B."/>
            <person name="Laverre T."/>
            <person name="Caubet Y."/>
            <person name="Peccoud J."/>
            <person name="Gilbert C."/>
            <person name="Cordaux R."/>
        </authorList>
    </citation>
    <scope>NUCLEOTIDE SEQUENCE [LARGE SCALE GENOMIC DNA]</scope>
    <source>
        <strain evidence="17">ANa2</strain>
        <tissue evidence="17">Whole body excluding digestive tract and cuticle</tissue>
    </source>
</reference>
<organism evidence="17 18">
    <name type="scientific">Armadillidium nasatum</name>
    <dbReference type="NCBI Taxonomy" id="96803"/>
    <lineage>
        <taxon>Eukaryota</taxon>
        <taxon>Metazoa</taxon>
        <taxon>Ecdysozoa</taxon>
        <taxon>Arthropoda</taxon>
        <taxon>Crustacea</taxon>
        <taxon>Multicrustacea</taxon>
        <taxon>Malacostraca</taxon>
        <taxon>Eumalacostraca</taxon>
        <taxon>Peracarida</taxon>
        <taxon>Isopoda</taxon>
        <taxon>Oniscidea</taxon>
        <taxon>Crinocheta</taxon>
        <taxon>Armadillidiidae</taxon>
        <taxon>Armadillidium</taxon>
    </lineage>
</organism>
<evidence type="ECO:0000256" key="8">
    <source>
        <dbReference type="ARBA" id="ARBA00022927"/>
    </source>
</evidence>
<dbReference type="GO" id="GO:0090110">
    <property type="term" value="P:COPII-coated vesicle cargo loading"/>
    <property type="evidence" value="ECO:0007669"/>
    <property type="project" value="TreeGrafter"/>
</dbReference>
<name>A0A5N5SKK6_9CRUS</name>
<protein>
    <submittedName>
        <fullName evidence="17">Protein transport protein Sec24B</fullName>
    </submittedName>
</protein>
<dbReference type="PANTHER" id="PTHR13803">
    <property type="entry name" value="SEC24-RELATED PROTEIN"/>
    <property type="match status" value="1"/>
</dbReference>
<dbReference type="Gene3D" id="2.60.40.1670">
    <property type="entry name" value="beta-sandwich domain of Sec23/24"/>
    <property type="match status" value="1"/>
</dbReference>
<keyword evidence="5" id="KW-0813">Transport</keyword>
<evidence type="ECO:0000256" key="7">
    <source>
        <dbReference type="ARBA" id="ARBA00022892"/>
    </source>
</evidence>
<feature type="compositionally biased region" description="Polar residues" evidence="12">
    <location>
        <begin position="31"/>
        <end position="49"/>
    </location>
</feature>
<dbReference type="Pfam" id="PF08033">
    <property type="entry name" value="Sec23_BS"/>
    <property type="match status" value="1"/>
</dbReference>
<feature type="compositionally biased region" description="Polar residues" evidence="12">
    <location>
        <begin position="95"/>
        <end position="105"/>
    </location>
</feature>
<dbReference type="GO" id="GO:0006886">
    <property type="term" value="P:intracellular protein transport"/>
    <property type="evidence" value="ECO:0007669"/>
    <property type="project" value="InterPro"/>
</dbReference>
<dbReference type="Proteomes" id="UP000326759">
    <property type="component" value="Unassembled WGS sequence"/>
</dbReference>
<dbReference type="InterPro" id="IPR036180">
    <property type="entry name" value="Gelsolin-like_dom_sf"/>
</dbReference>
<keyword evidence="8" id="KW-0653">Protein transport</keyword>
<evidence type="ECO:0000256" key="2">
    <source>
        <dbReference type="ARBA" id="ARBA00004394"/>
    </source>
</evidence>
<feature type="domain" description="Sec23/Sec24 trunk" evidence="14">
    <location>
        <begin position="334"/>
        <end position="557"/>
    </location>
</feature>
<dbReference type="SUPFAM" id="SSF82919">
    <property type="entry name" value="Zn-finger domain of Sec23/24"/>
    <property type="match status" value="1"/>
</dbReference>
<evidence type="ECO:0000256" key="11">
    <source>
        <dbReference type="ARBA" id="ARBA00023329"/>
    </source>
</evidence>
<dbReference type="GO" id="GO:0005789">
    <property type="term" value="C:endoplasmic reticulum membrane"/>
    <property type="evidence" value="ECO:0007669"/>
    <property type="project" value="UniProtKB-SubCell"/>
</dbReference>
<dbReference type="GO" id="GO:0030127">
    <property type="term" value="C:COPII vesicle coat"/>
    <property type="evidence" value="ECO:0007669"/>
    <property type="project" value="InterPro"/>
</dbReference>
<evidence type="ECO:0000256" key="3">
    <source>
        <dbReference type="ARBA" id="ARBA00004397"/>
    </source>
</evidence>
<dbReference type="FunFam" id="2.30.30.380:FF:000004">
    <property type="entry name" value="SEC24 homolog B, COPII coat complex component"/>
    <property type="match status" value="1"/>
</dbReference>
<keyword evidence="11" id="KW-0968">Cytoplasmic vesicle</keyword>
<evidence type="ECO:0000256" key="5">
    <source>
        <dbReference type="ARBA" id="ARBA00022448"/>
    </source>
</evidence>
<feature type="region of interest" description="Disordered" evidence="12">
    <location>
        <begin position="1"/>
        <end position="148"/>
    </location>
</feature>
<dbReference type="PANTHER" id="PTHR13803:SF39">
    <property type="entry name" value="SECRETORY 24AB, ISOFORM A"/>
    <property type="match status" value="1"/>
</dbReference>
<gene>
    <name evidence="17" type="primary">SEC24B</name>
    <name evidence="17" type="ORF">Anas_08741</name>
</gene>
<dbReference type="InterPro" id="IPR036465">
    <property type="entry name" value="vWFA_dom_sf"/>
</dbReference>
<feature type="compositionally biased region" description="Low complexity" evidence="12">
    <location>
        <begin position="74"/>
        <end position="94"/>
    </location>
</feature>
<feature type="domain" description="Sec23/Sec24 helical" evidence="15">
    <location>
        <begin position="670"/>
        <end position="768"/>
    </location>
</feature>
<evidence type="ECO:0000256" key="6">
    <source>
        <dbReference type="ARBA" id="ARBA00022824"/>
    </source>
</evidence>
<dbReference type="AlphaFoldDB" id="A0A5N5SKK6"/>
<dbReference type="InterPro" id="IPR036174">
    <property type="entry name" value="Znf_Sec23_Sec24_sf"/>
</dbReference>
<comment type="subcellular location">
    <subcellularLocation>
        <location evidence="1">Cytoplasmic vesicle</location>
        <location evidence="1">COPII-coated vesicle membrane</location>
        <topology evidence="1">Peripheral membrane protein</topology>
        <orientation evidence="1">Cytoplasmic side</orientation>
    </subcellularLocation>
    <subcellularLocation>
        <location evidence="3">Endoplasmic reticulum membrane</location>
        <topology evidence="3">Peripheral membrane protein</topology>
        <orientation evidence="3">Cytoplasmic side</orientation>
    </subcellularLocation>
    <subcellularLocation>
        <location evidence="2">Golgi apparatus membrane</location>
    </subcellularLocation>
</comment>
<dbReference type="Gene3D" id="3.40.50.410">
    <property type="entry name" value="von Willebrand factor, type A domain"/>
    <property type="match status" value="1"/>
</dbReference>
<dbReference type="InterPro" id="IPR006895">
    <property type="entry name" value="Znf_Sec23_Sec24"/>
</dbReference>
<feature type="domain" description="Sec23/Sec24 beta-sandwich" evidence="16">
    <location>
        <begin position="577"/>
        <end position="659"/>
    </location>
</feature>
<dbReference type="OrthoDB" id="49016at2759"/>
<evidence type="ECO:0000256" key="12">
    <source>
        <dbReference type="SAM" id="MobiDB-lite"/>
    </source>
</evidence>
<proteinExistence type="inferred from homology"/>
<dbReference type="InterPro" id="IPR050550">
    <property type="entry name" value="SEC23_SEC24_subfamily"/>
</dbReference>
<dbReference type="Pfam" id="PF04815">
    <property type="entry name" value="Sec23_helical"/>
    <property type="match status" value="1"/>
</dbReference>
<accession>A0A5N5SKK6</accession>
<evidence type="ECO:0000256" key="1">
    <source>
        <dbReference type="ARBA" id="ARBA00004299"/>
    </source>
</evidence>
<dbReference type="SUPFAM" id="SSF53300">
    <property type="entry name" value="vWA-like"/>
    <property type="match status" value="1"/>
</dbReference>
<dbReference type="Gene3D" id="2.30.30.380">
    <property type="entry name" value="Zn-finger domain of Sec23/24"/>
    <property type="match status" value="1"/>
</dbReference>
<dbReference type="InterPro" id="IPR029006">
    <property type="entry name" value="ADF-H/Gelsolin-like_dom_sf"/>
</dbReference>
<dbReference type="GO" id="GO:0008270">
    <property type="term" value="F:zinc ion binding"/>
    <property type="evidence" value="ECO:0007669"/>
    <property type="project" value="InterPro"/>
</dbReference>
<evidence type="ECO:0000259" key="15">
    <source>
        <dbReference type="Pfam" id="PF04815"/>
    </source>
</evidence>
<dbReference type="InterPro" id="IPR006900">
    <property type="entry name" value="Sec23/24_helical_dom"/>
</dbReference>
<dbReference type="Gene3D" id="1.20.120.730">
    <property type="entry name" value="Sec23/Sec24 helical domain"/>
    <property type="match status" value="1"/>
</dbReference>
<comment type="similarity">
    <text evidence="4">Belongs to the SEC23/SEC24 family. SEC24 subfamily.</text>
</comment>
<dbReference type="InterPro" id="IPR006896">
    <property type="entry name" value="Sec23/24_trunk_dom"/>
</dbReference>
<keyword evidence="18" id="KW-1185">Reference proteome</keyword>
<evidence type="ECO:0000256" key="10">
    <source>
        <dbReference type="ARBA" id="ARBA00023136"/>
    </source>
</evidence>
<dbReference type="SUPFAM" id="SSF81995">
    <property type="entry name" value="beta-sandwich domain of Sec23/24"/>
    <property type="match status" value="1"/>
</dbReference>
<evidence type="ECO:0000259" key="16">
    <source>
        <dbReference type="Pfam" id="PF08033"/>
    </source>
</evidence>
<evidence type="ECO:0000259" key="14">
    <source>
        <dbReference type="Pfam" id="PF04811"/>
    </source>
</evidence>
<evidence type="ECO:0000313" key="18">
    <source>
        <dbReference type="Proteomes" id="UP000326759"/>
    </source>
</evidence>
<dbReference type="GO" id="GO:0070971">
    <property type="term" value="C:endoplasmic reticulum exit site"/>
    <property type="evidence" value="ECO:0007669"/>
    <property type="project" value="TreeGrafter"/>
</dbReference>
<evidence type="ECO:0000256" key="4">
    <source>
        <dbReference type="ARBA" id="ARBA00008334"/>
    </source>
</evidence>
<dbReference type="SUPFAM" id="SSF81811">
    <property type="entry name" value="Helical domain of Sec23/24"/>
    <property type="match status" value="1"/>
</dbReference>
<evidence type="ECO:0000256" key="9">
    <source>
        <dbReference type="ARBA" id="ARBA00023034"/>
    </source>
</evidence>
<evidence type="ECO:0000313" key="17">
    <source>
        <dbReference type="EMBL" id="KAB7494601.1"/>
    </source>
</evidence>
<comment type="caution">
    <text evidence="17">The sequence shown here is derived from an EMBL/GenBank/DDBJ whole genome shotgun (WGS) entry which is preliminary data.</text>
</comment>
<evidence type="ECO:0000259" key="13">
    <source>
        <dbReference type="Pfam" id="PF04810"/>
    </source>
</evidence>
<dbReference type="Gene3D" id="3.40.20.10">
    <property type="entry name" value="Severin"/>
    <property type="match status" value="1"/>
</dbReference>
<dbReference type="InterPro" id="IPR012990">
    <property type="entry name" value="Beta-sandwich_Sec23_24"/>
</dbReference>
<dbReference type="GO" id="GO:0000139">
    <property type="term" value="C:Golgi membrane"/>
    <property type="evidence" value="ECO:0007669"/>
    <property type="project" value="UniProtKB-SubCell"/>
</dbReference>
<feature type="compositionally biased region" description="Low complexity" evidence="12">
    <location>
        <begin position="132"/>
        <end position="146"/>
    </location>
</feature>